<dbReference type="Pfam" id="PF12437">
    <property type="entry name" value="GSIII_N"/>
    <property type="match status" value="1"/>
</dbReference>
<dbReference type="InterPro" id="IPR052725">
    <property type="entry name" value="GS_Type-3"/>
</dbReference>
<dbReference type="GO" id="GO:0006542">
    <property type="term" value="P:glutamine biosynthetic process"/>
    <property type="evidence" value="ECO:0007669"/>
    <property type="project" value="InterPro"/>
</dbReference>
<dbReference type="InterPro" id="IPR040577">
    <property type="entry name" value="Gln-synt_C"/>
</dbReference>
<dbReference type="GO" id="GO:0004356">
    <property type="term" value="F:glutamine synthetase activity"/>
    <property type="evidence" value="ECO:0007669"/>
    <property type="project" value="UniProtKB-EC"/>
</dbReference>
<proteinExistence type="inferred from homology"/>
<dbReference type="SMART" id="SM01230">
    <property type="entry name" value="Gln-synt_C"/>
    <property type="match status" value="1"/>
</dbReference>
<dbReference type="AlphaFoldDB" id="A0A1B9BSV2"/>
<accession>A0A1B9BSV2</accession>
<evidence type="ECO:0000259" key="4">
    <source>
        <dbReference type="PROSITE" id="PS51987"/>
    </source>
</evidence>
<reference evidence="5" key="1">
    <citation type="submission" date="2020-05" db="EMBL/GenBank/DDBJ databases">
        <title>Genomic insights into acetone-butanol-ethanol (ABE) fermentation by sequencing solventogenic clostridia strains.</title>
        <authorList>
            <person name="Brown S."/>
        </authorList>
    </citation>
    <scope>NUCLEOTIDE SEQUENCE</scope>
    <source>
        <strain evidence="5">DJ126</strain>
    </source>
</reference>
<dbReference type="SUPFAM" id="SSF55931">
    <property type="entry name" value="Glutamine synthetase/guanido kinase"/>
    <property type="match status" value="1"/>
</dbReference>
<comment type="similarity">
    <text evidence="1 2">Belongs to the glutamine synthetase family.</text>
</comment>
<dbReference type="InterPro" id="IPR008146">
    <property type="entry name" value="Gln_synth_cat_dom"/>
</dbReference>
<dbReference type="InterPro" id="IPR008147">
    <property type="entry name" value="Gln_synt_N"/>
</dbReference>
<evidence type="ECO:0000259" key="3">
    <source>
        <dbReference type="PROSITE" id="PS51986"/>
    </source>
</evidence>
<dbReference type="PANTHER" id="PTHR42974:SF1">
    <property type="entry name" value="TYPE-3 GLUTAMINE SYNTHETASE"/>
    <property type="match status" value="1"/>
</dbReference>
<dbReference type="PROSITE" id="PS51987">
    <property type="entry name" value="GS_CATALYTIC"/>
    <property type="match status" value="1"/>
</dbReference>
<dbReference type="PROSITE" id="PS00181">
    <property type="entry name" value="GLNA_ATP"/>
    <property type="match status" value="1"/>
</dbReference>
<dbReference type="Pfam" id="PF18318">
    <property type="entry name" value="Gln-synt_C-ter"/>
    <property type="match status" value="1"/>
</dbReference>
<evidence type="ECO:0000256" key="2">
    <source>
        <dbReference type="RuleBase" id="RU000384"/>
    </source>
</evidence>
<dbReference type="RefSeq" id="WP_065415954.1">
    <property type="nucleotide sequence ID" value="NZ_CP016090.1"/>
</dbReference>
<name>A0A1B9BSV2_CLOBE</name>
<feature type="domain" description="GS beta-grasp" evidence="3">
    <location>
        <begin position="62"/>
        <end position="151"/>
    </location>
</feature>
<dbReference type="EMBL" id="JABSXK010000001">
    <property type="protein sequence ID" value="NRV08577.1"/>
    <property type="molecule type" value="Genomic_DNA"/>
</dbReference>
<dbReference type="PROSITE" id="PS51986">
    <property type="entry name" value="GS_BETA_GRASP"/>
    <property type="match status" value="1"/>
</dbReference>
<dbReference type="InterPro" id="IPR022147">
    <property type="entry name" value="GSIII_N"/>
</dbReference>
<dbReference type="Gene3D" id="1.20.120.1560">
    <property type="match status" value="1"/>
</dbReference>
<keyword evidence="5" id="KW-0436">Ligase</keyword>
<dbReference type="Pfam" id="PF00120">
    <property type="entry name" value="Gln-synt_C"/>
    <property type="match status" value="1"/>
</dbReference>
<dbReference type="PANTHER" id="PTHR42974">
    <property type="entry name" value="GLUTAMINE SYNTHETASE"/>
    <property type="match status" value="1"/>
</dbReference>
<organism evidence="5 6">
    <name type="scientific">Clostridium beijerinckii</name>
    <name type="common">Clostridium MP</name>
    <dbReference type="NCBI Taxonomy" id="1520"/>
    <lineage>
        <taxon>Bacteria</taxon>
        <taxon>Bacillati</taxon>
        <taxon>Bacillota</taxon>
        <taxon>Clostridia</taxon>
        <taxon>Eubacteriales</taxon>
        <taxon>Clostridiaceae</taxon>
        <taxon>Clostridium</taxon>
    </lineage>
</organism>
<dbReference type="InterPro" id="IPR014746">
    <property type="entry name" value="Gln_synth/guanido_kin_cat_dom"/>
</dbReference>
<protein>
    <submittedName>
        <fullName evidence="5">Glutamine synthetase</fullName>
        <ecNumber evidence="5">6.3.1.2</ecNumber>
    </submittedName>
</protein>
<dbReference type="Gene3D" id="3.30.590.10">
    <property type="entry name" value="Glutamine synthetase/guanido kinase, catalytic domain"/>
    <property type="match status" value="1"/>
</dbReference>
<evidence type="ECO:0000313" key="5">
    <source>
        <dbReference type="EMBL" id="NRV08577.1"/>
    </source>
</evidence>
<gene>
    <name evidence="5" type="ORF">DFH45_001540</name>
</gene>
<dbReference type="Proteomes" id="UP000821656">
    <property type="component" value="Unassembled WGS sequence"/>
</dbReference>
<dbReference type="InterPro" id="IPR027303">
    <property type="entry name" value="Gln_synth_gly_rich_site"/>
</dbReference>
<comment type="caution">
    <text evidence="5">The sequence shown here is derived from an EMBL/GenBank/DDBJ whole genome shotgun (WGS) entry which is preliminary data.</text>
</comment>
<feature type="domain" description="GS catalytic" evidence="4">
    <location>
        <begin position="156"/>
        <end position="586"/>
    </location>
</feature>
<evidence type="ECO:0000313" key="6">
    <source>
        <dbReference type="Proteomes" id="UP000821656"/>
    </source>
</evidence>
<dbReference type="EC" id="6.3.1.2" evidence="5"/>
<sequence>MNKINEIFASNVFSDAVMKERLPKATYKALKKTIEKGTSLEPDVADVVAAAMKDWAVEKGATHFTHWFQPMTGITAEKHDSFINPTSDGKVILEFSGKELIKGEPDASSFPSGGLRATFEARGYTAWDCTSPAFLKDGSLCIPTAFCSYNGEALDKKTPLLRSMEALNKQALRVLKALGNTTTKRVITTVGPEQEYFLIDKSMYDARKDLILTGRTLFGAKPSKGQELEDHYFGTIKQRISDFMKEVDEELWKLGILAKTKHNEVAPAQHELAPIFSTTNISTDHNQLTMEIMKKVAAKHDLYCLLHEKPFAGVNGSGKHNNWSMGTDDGMNLLEPGKSPHENQQFLLFLCAVIKAVDEYPSLLRVSAANAGNDHRLGANEAPPAIISIFLGDQLEDVLEQIEKGPATSSKSASELTIGVNTLPPLPKDATDRNRTSPFAFTGNKFEFRMVPSSASIAGCNFVLNTIVAETLSEVADKLEKATDLDAEIQAILTDIVKNHKRIIFNGNGYSDEWVAEAERRGLPNIHSTVEAAKAMIDEKNQAVLEKHGVLTRVESTSRYEITLENYNKIINIEALTTLEMAKRQIIPAVIQYTTSLAESINTIKATGINVDISVQTESLTEISTLLASLNKNVSLLEKAVEKADNFEGDIFDLGMMYRYEVFEQMNTLRADADKLETLVDEEFWPLPTYSDMLFNV</sequence>
<evidence type="ECO:0000256" key="1">
    <source>
        <dbReference type="PROSITE-ProRule" id="PRU01330"/>
    </source>
</evidence>